<gene>
    <name evidence="7" type="ORF">CEQ48_10725</name>
</gene>
<dbReference type="Proteomes" id="UP000198371">
    <property type="component" value="Chromosome 1"/>
</dbReference>
<dbReference type="PANTHER" id="PTHR11877:SF99">
    <property type="entry name" value="1,3,6,8-TETRAHYDROXYNAPHTHALENE SYNTHASE"/>
    <property type="match status" value="1"/>
</dbReference>
<feature type="active site" description="Acyl-thioester intermediate" evidence="4">
    <location>
        <position position="138"/>
    </location>
</feature>
<dbReference type="GeneID" id="88785590"/>
<keyword evidence="2" id="KW-0808">Transferase</keyword>
<organism evidence="7 8">
    <name type="scientific">Vibrio tarriae</name>
    <dbReference type="NCBI Taxonomy" id="2014742"/>
    <lineage>
        <taxon>Bacteria</taxon>
        <taxon>Pseudomonadati</taxon>
        <taxon>Pseudomonadota</taxon>
        <taxon>Gammaproteobacteria</taxon>
        <taxon>Vibrionales</taxon>
        <taxon>Vibrionaceae</taxon>
        <taxon>Vibrio</taxon>
    </lineage>
</organism>
<comment type="similarity">
    <text evidence="1">Belongs to the thiolase-like superfamily. Chalcone/stilbene synthases family.</text>
</comment>
<name>A0AAU8WUA9_9VIBR</name>
<dbReference type="PIRSF" id="PIRSF000451">
    <property type="entry name" value="PKS_III"/>
    <property type="match status" value="1"/>
</dbReference>
<evidence type="ECO:0000256" key="1">
    <source>
        <dbReference type="ARBA" id="ARBA00005531"/>
    </source>
</evidence>
<dbReference type="PANTHER" id="PTHR11877">
    <property type="entry name" value="HYDROXYMETHYLGLUTARYL-COA SYNTHASE"/>
    <property type="match status" value="1"/>
</dbReference>
<sequence>MPTLCLPESLYPINIVTNEDIVNFIHLYHPNIRHGDRAFEMIQNTTIEKRHTIIPFDEIMKLDNFGQRGELYEKHSKKLAINAAKKALNNAELQPEEISMVIVTSCTGFMMPSLTAYLINQLNLRGNTIQLPIAQMGCVGGAFAINRAYEHCLQSKKNNVLIVSVETSSLCFHRQADRLQDFISDALFGDGVASVVMRGDDNLSGFKVLAKHGFMIKDTESYIKYGITDQGFHFSLDKEVMYSVELAAPEMEKFIVQELGGLDKIDFYISHTGGRRILDEVERCLQLSPSHLHHSRECLRLTGNTSSVAVLDVLSRSFIERKKGDKGVISAFGPGFTTELAVGVWV</sequence>
<evidence type="ECO:0000256" key="4">
    <source>
        <dbReference type="PIRSR" id="PIRSR000451-1"/>
    </source>
</evidence>
<dbReference type="CDD" id="cd00831">
    <property type="entry name" value="CHS_like"/>
    <property type="match status" value="1"/>
</dbReference>
<feature type="domain" description="Chalcone/stilbene synthase N-terminal" evidence="5">
    <location>
        <begin position="64"/>
        <end position="199"/>
    </location>
</feature>
<dbReference type="SUPFAM" id="SSF53901">
    <property type="entry name" value="Thiolase-like"/>
    <property type="match status" value="2"/>
</dbReference>
<reference evidence="7 8" key="2">
    <citation type="submission" date="2017-06" db="EMBL/GenBank/DDBJ databases">
        <title>Complete genome sequence of Vibrio sp. 2521-89, a close relative of Vibrio cholerae isolated from lake water in New Mexico, USA.</title>
        <authorList>
            <person name="Liang K."/>
            <person name="Orata F.D."/>
            <person name="Winkjer N.S."/>
            <person name="Tarr C.L."/>
            <person name="Boucher Y."/>
        </authorList>
    </citation>
    <scope>NUCLEOTIDE SEQUENCE [LARGE SCALE GENOMIC DNA]</scope>
    <source>
        <strain evidence="7 8">2521-89</strain>
    </source>
</reference>
<keyword evidence="3" id="KW-0012">Acyltransferase</keyword>
<dbReference type="InterPro" id="IPR001099">
    <property type="entry name" value="Chalcone/stilbene_synt_N"/>
</dbReference>
<dbReference type="RefSeq" id="WP_089071228.1">
    <property type="nucleotide sequence ID" value="NZ_CAWNYV010000088.1"/>
</dbReference>
<dbReference type="GO" id="GO:0016747">
    <property type="term" value="F:acyltransferase activity, transferring groups other than amino-acyl groups"/>
    <property type="evidence" value="ECO:0007669"/>
    <property type="project" value="InterPro"/>
</dbReference>
<dbReference type="GO" id="GO:0030639">
    <property type="term" value="P:polyketide biosynthetic process"/>
    <property type="evidence" value="ECO:0007669"/>
    <property type="project" value="TreeGrafter"/>
</dbReference>
<dbReference type="Pfam" id="PF02797">
    <property type="entry name" value="Chal_sti_synt_C"/>
    <property type="match status" value="1"/>
</dbReference>
<evidence type="ECO:0000313" key="8">
    <source>
        <dbReference type="Proteomes" id="UP000198371"/>
    </source>
</evidence>
<evidence type="ECO:0000259" key="6">
    <source>
        <dbReference type="Pfam" id="PF02797"/>
    </source>
</evidence>
<dbReference type="AlphaFoldDB" id="A0AAU8WUA9"/>
<dbReference type="InterPro" id="IPR016039">
    <property type="entry name" value="Thiolase-like"/>
</dbReference>
<dbReference type="Gene3D" id="3.40.47.10">
    <property type="match status" value="2"/>
</dbReference>
<evidence type="ECO:0000256" key="2">
    <source>
        <dbReference type="ARBA" id="ARBA00022679"/>
    </source>
</evidence>
<dbReference type="Pfam" id="PF00195">
    <property type="entry name" value="Chal_sti_synt_N"/>
    <property type="match status" value="1"/>
</dbReference>
<reference evidence="8" key="1">
    <citation type="journal article" date="2017" name="Genome Announc.">
        <title>Complete Genome Sequence of Vibrio sp. Strain 2521-89, a Close Relative of Vibrio cholerae Isolated from Lake Water in New Mexico, USA.</title>
        <authorList>
            <person name="Liang K."/>
            <person name="Orata F.D."/>
            <person name="Winkjer N.S."/>
            <person name="Rowe L.A."/>
            <person name="Tarr C.L."/>
            <person name="Boucher Y."/>
        </authorList>
    </citation>
    <scope>NUCLEOTIDE SEQUENCE [LARGE SCALE GENOMIC DNA]</scope>
    <source>
        <strain evidence="8">2521-89</strain>
    </source>
</reference>
<proteinExistence type="inferred from homology"/>
<feature type="domain" description="Chalcone/stilbene synthase C-terminal" evidence="6">
    <location>
        <begin position="215"/>
        <end position="340"/>
    </location>
</feature>
<evidence type="ECO:0000259" key="5">
    <source>
        <dbReference type="Pfam" id="PF00195"/>
    </source>
</evidence>
<keyword evidence="8" id="KW-1185">Reference proteome</keyword>
<accession>A0AAU8WUA9</accession>
<evidence type="ECO:0000313" key="7">
    <source>
        <dbReference type="EMBL" id="ASK55240.1"/>
    </source>
</evidence>
<protein>
    <submittedName>
        <fullName evidence="7">Type III polyketide synthase PhlD</fullName>
    </submittedName>
</protein>
<evidence type="ECO:0000256" key="3">
    <source>
        <dbReference type="ARBA" id="ARBA00023315"/>
    </source>
</evidence>
<dbReference type="EMBL" id="CP022353">
    <property type="protein sequence ID" value="ASK55240.1"/>
    <property type="molecule type" value="Genomic_DNA"/>
</dbReference>
<dbReference type="InterPro" id="IPR012328">
    <property type="entry name" value="Chalcone/stilbene_synt_C"/>
</dbReference>
<dbReference type="InterPro" id="IPR011141">
    <property type="entry name" value="Polyketide_synthase_type-III"/>
</dbReference>
<dbReference type="KEGG" id="vti:CEQ48_10725"/>